<evidence type="ECO:0000256" key="2">
    <source>
        <dbReference type="ARBA" id="ARBA00022679"/>
    </source>
</evidence>
<dbReference type="NCBIfam" id="TIGR00154">
    <property type="entry name" value="ispE"/>
    <property type="match status" value="1"/>
</dbReference>
<dbReference type="PANTHER" id="PTHR43527:SF2">
    <property type="entry name" value="4-DIPHOSPHOCYTIDYL-2-C-METHYL-D-ERYTHRITOL KINASE, CHLOROPLASTIC"/>
    <property type="match status" value="1"/>
</dbReference>
<keyword evidence="6" id="KW-0414">Isoprene biosynthesis</keyword>
<dbReference type="InterPro" id="IPR036554">
    <property type="entry name" value="GHMP_kinase_C_sf"/>
</dbReference>
<dbReference type="Proteomes" id="UP000230056">
    <property type="component" value="Chromosome"/>
</dbReference>
<dbReference type="UniPathway" id="UPA00056">
    <property type="reaction ID" value="UER00094"/>
</dbReference>
<evidence type="ECO:0000256" key="5">
    <source>
        <dbReference type="ARBA" id="ARBA00022840"/>
    </source>
</evidence>
<dbReference type="EC" id="2.7.1.148" evidence="6"/>
<evidence type="ECO:0000313" key="8">
    <source>
        <dbReference type="EMBL" id="ATV59497.1"/>
    </source>
</evidence>
<keyword evidence="3 6" id="KW-0547">Nucleotide-binding</keyword>
<dbReference type="SUPFAM" id="SSF54211">
    <property type="entry name" value="Ribosomal protein S5 domain 2-like"/>
    <property type="match status" value="1"/>
</dbReference>
<dbReference type="HAMAP" id="MF_00061">
    <property type="entry name" value="IspE"/>
    <property type="match status" value="1"/>
</dbReference>
<dbReference type="AlphaFoldDB" id="A0A2D3NVS9"/>
<keyword evidence="5 6" id="KW-0067">ATP-binding</keyword>
<dbReference type="GO" id="GO:0019288">
    <property type="term" value="P:isopentenyl diphosphate biosynthetic process, methylerythritol 4-phosphate pathway"/>
    <property type="evidence" value="ECO:0007669"/>
    <property type="project" value="UniProtKB-UniRule"/>
</dbReference>
<comment type="function">
    <text evidence="6">Catalyzes the phosphorylation of the position 2 hydroxy group of 4-diphosphocytidyl-2C-methyl-D-erythritol.</text>
</comment>
<dbReference type="EMBL" id="CP024699">
    <property type="protein sequence ID" value="ATV59497.1"/>
    <property type="molecule type" value="Genomic_DNA"/>
</dbReference>
<dbReference type="GO" id="GO:0016114">
    <property type="term" value="P:terpenoid biosynthetic process"/>
    <property type="evidence" value="ECO:0007669"/>
    <property type="project" value="UniProtKB-UniRule"/>
</dbReference>
<keyword evidence="2 6" id="KW-0808">Transferase</keyword>
<feature type="active site" evidence="6">
    <location>
        <position position="143"/>
    </location>
</feature>
<dbReference type="InterPro" id="IPR014721">
    <property type="entry name" value="Ribsml_uS5_D2-typ_fold_subgr"/>
</dbReference>
<reference evidence="8 9" key="1">
    <citation type="submission" date="2017-11" db="EMBL/GenBank/DDBJ databases">
        <title>Genome sequencing of Fusobacterium periodonticum KCOM 1261.</title>
        <authorList>
            <person name="Kook J.-K."/>
            <person name="Park S.-N."/>
            <person name="Lim Y.K."/>
        </authorList>
    </citation>
    <scope>NUCLEOTIDE SEQUENCE [LARGE SCALE GENOMIC DNA]</scope>
    <source>
        <strain evidence="8 9">KCOM 1261</strain>
    </source>
</reference>
<feature type="binding site" evidence="6">
    <location>
        <begin position="101"/>
        <end position="111"/>
    </location>
    <ligand>
        <name>ATP</name>
        <dbReference type="ChEBI" id="CHEBI:30616"/>
    </ligand>
</feature>
<dbReference type="SUPFAM" id="SSF55060">
    <property type="entry name" value="GHMP Kinase, C-terminal domain"/>
    <property type="match status" value="1"/>
</dbReference>
<dbReference type="InterPro" id="IPR020568">
    <property type="entry name" value="Ribosomal_Su5_D2-typ_SF"/>
</dbReference>
<dbReference type="RefSeq" id="WP_100024936.1">
    <property type="nucleotide sequence ID" value="NZ_CP024699.1"/>
</dbReference>
<accession>A0A2D3NVS9</accession>
<evidence type="ECO:0000313" key="9">
    <source>
        <dbReference type="Proteomes" id="UP000230056"/>
    </source>
</evidence>
<comment type="similarity">
    <text evidence="6">Belongs to the GHMP kinase family. IspE subfamily.</text>
</comment>
<evidence type="ECO:0000256" key="1">
    <source>
        <dbReference type="ARBA" id="ARBA00017473"/>
    </source>
</evidence>
<dbReference type="PANTHER" id="PTHR43527">
    <property type="entry name" value="4-DIPHOSPHOCYTIDYL-2-C-METHYL-D-ERYTHRITOL KINASE, CHLOROPLASTIC"/>
    <property type="match status" value="1"/>
</dbReference>
<feature type="domain" description="GHMP kinase N-terminal" evidence="7">
    <location>
        <begin position="72"/>
        <end position="148"/>
    </location>
</feature>
<comment type="catalytic activity">
    <reaction evidence="6">
        <text>4-CDP-2-C-methyl-D-erythritol + ATP = 4-CDP-2-C-methyl-D-erythritol 2-phosphate + ADP + H(+)</text>
        <dbReference type="Rhea" id="RHEA:18437"/>
        <dbReference type="ChEBI" id="CHEBI:15378"/>
        <dbReference type="ChEBI" id="CHEBI:30616"/>
        <dbReference type="ChEBI" id="CHEBI:57823"/>
        <dbReference type="ChEBI" id="CHEBI:57919"/>
        <dbReference type="ChEBI" id="CHEBI:456216"/>
        <dbReference type="EC" id="2.7.1.148"/>
    </reaction>
</comment>
<dbReference type="InterPro" id="IPR006204">
    <property type="entry name" value="GHMP_kinase_N_dom"/>
</dbReference>
<proteinExistence type="inferred from homology"/>
<dbReference type="Pfam" id="PF00288">
    <property type="entry name" value="GHMP_kinases_N"/>
    <property type="match status" value="1"/>
</dbReference>
<dbReference type="InterPro" id="IPR004424">
    <property type="entry name" value="IspE"/>
</dbReference>
<name>A0A2D3NVS9_9FUSO</name>
<evidence type="ECO:0000259" key="7">
    <source>
        <dbReference type="Pfam" id="PF00288"/>
    </source>
</evidence>
<feature type="active site" evidence="6">
    <location>
        <position position="15"/>
    </location>
</feature>
<keyword evidence="4 6" id="KW-0418">Kinase</keyword>
<protein>
    <recommendedName>
        <fullName evidence="1 6">4-diphosphocytidyl-2-C-methyl-D-erythritol kinase</fullName>
        <shortName evidence="6">CMK</shortName>
        <ecNumber evidence="6">2.7.1.148</ecNumber>
    </recommendedName>
    <alternativeName>
        <fullName evidence="6">4-(cytidine-5'-diphospho)-2-C-methyl-D-erythritol kinase</fullName>
    </alternativeName>
</protein>
<evidence type="ECO:0000256" key="6">
    <source>
        <dbReference type="HAMAP-Rule" id="MF_00061"/>
    </source>
</evidence>
<comment type="pathway">
    <text evidence="6">Isoprenoid biosynthesis; isopentenyl diphosphate biosynthesis via DXP pathway; isopentenyl diphosphate from 1-deoxy-D-xylulose 5-phosphate: step 3/6.</text>
</comment>
<dbReference type="Gene3D" id="3.30.70.890">
    <property type="entry name" value="GHMP kinase, C-terminal domain"/>
    <property type="match status" value="1"/>
</dbReference>
<evidence type="ECO:0000256" key="3">
    <source>
        <dbReference type="ARBA" id="ARBA00022741"/>
    </source>
</evidence>
<dbReference type="PIRSF" id="PIRSF010376">
    <property type="entry name" value="IspE"/>
    <property type="match status" value="1"/>
</dbReference>
<dbReference type="Gene3D" id="3.30.230.10">
    <property type="match status" value="1"/>
</dbReference>
<organism evidence="8 9">
    <name type="scientific">Fusobacterium pseudoperiodonticum</name>
    <dbReference type="NCBI Taxonomy" id="2663009"/>
    <lineage>
        <taxon>Bacteria</taxon>
        <taxon>Fusobacteriati</taxon>
        <taxon>Fusobacteriota</taxon>
        <taxon>Fusobacteriia</taxon>
        <taxon>Fusobacteriales</taxon>
        <taxon>Fusobacteriaceae</taxon>
        <taxon>Fusobacterium</taxon>
    </lineage>
</organism>
<dbReference type="GO" id="GO:0005524">
    <property type="term" value="F:ATP binding"/>
    <property type="evidence" value="ECO:0007669"/>
    <property type="project" value="UniProtKB-UniRule"/>
</dbReference>
<evidence type="ECO:0000256" key="4">
    <source>
        <dbReference type="ARBA" id="ARBA00022777"/>
    </source>
</evidence>
<gene>
    <name evidence="6 8" type="primary">ispE</name>
    <name evidence="8" type="ORF">CTM72_07065</name>
</gene>
<dbReference type="GO" id="GO:0050515">
    <property type="term" value="F:4-(cytidine 5'-diphospho)-2-C-methyl-D-erythritol kinase activity"/>
    <property type="evidence" value="ECO:0007669"/>
    <property type="project" value="UniProtKB-UniRule"/>
</dbReference>
<sequence>MRISLNKYKIYPNAKINIGLNVYQKAGDGYHEIDSVMSPIDLSDEMDITFYSEIGDLKISCSDKNIPTDKRNILYKAYEIFFENSKKNKEKIEISLTKNIPSEAGLGGGSSDAGFFLKLLNEHYGNVYNEKELEELAMKVGSDVPFFIKNKTARVGGKGNKVELVENNLKDSLILVKPLGFGVSTKDAYNSFDELDEVRYANFEKIVECLRNDNRKDLEKYIENGLEQGISERNADIKMFKAILNSVVPGKKFFMSGSGSTYYTFVTEIERSQIETRLRTFVDNVKIIISKTIN</sequence>